<keyword evidence="3" id="KW-1185">Reference proteome</keyword>
<protein>
    <submittedName>
        <fullName evidence="2">Uncharacterized protein</fullName>
    </submittedName>
</protein>
<feature type="chain" id="PRO_5037322150" evidence="1">
    <location>
        <begin position="26"/>
        <end position="124"/>
    </location>
</feature>
<comment type="caution">
    <text evidence="2">The sequence shown here is derived from an EMBL/GenBank/DDBJ whole genome shotgun (WGS) entry which is preliminary data.</text>
</comment>
<dbReference type="AlphaFoldDB" id="A0A937A0A1"/>
<gene>
    <name evidence="2" type="ORF">JJQ60_17020</name>
</gene>
<keyword evidence="1" id="KW-0732">Signal</keyword>
<organism evidence="2 3">
    <name type="scientific">Aquimarina mytili</name>
    <dbReference type="NCBI Taxonomy" id="874423"/>
    <lineage>
        <taxon>Bacteria</taxon>
        <taxon>Pseudomonadati</taxon>
        <taxon>Bacteroidota</taxon>
        <taxon>Flavobacteriia</taxon>
        <taxon>Flavobacteriales</taxon>
        <taxon>Flavobacteriaceae</taxon>
        <taxon>Aquimarina</taxon>
    </lineage>
</organism>
<evidence type="ECO:0000313" key="3">
    <source>
        <dbReference type="Proteomes" id="UP000651057"/>
    </source>
</evidence>
<dbReference type="RefSeq" id="WP_201923145.1">
    <property type="nucleotide sequence ID" value="NZ_BAABAX010000002.1"/>
</dbReference>
<dbReference type="EMBL" id="JAERQJ010000008">
    <property type="protein sequence ID" value="MBL0685238.1"/>
    <property type="molecule type" value="Genomic_DNA"/>
</dbReference>
<dbReference type="Proteomes" id="UP000651057">
    <property type="component" value="Unassembled WGS sequence"/>
</dbReference>
<evidence type="ECO:0000313" key="2">
    <source>
        <dbReference type="EMBL" id="MBL0685238.1"/>
    </source>
</evidence>
<reference evidence="2" key="1">
    <citation type="submission" date="2021-01" db="EMBL/GenBank/DDBJ databases">
        <authorList>
            <person name="Zhong Y.L."/>
        </authorList>
    </citation>
    <scope>NUCLEOTIDE SEQUENCE</scope>
    <source>
        <strain evidence="2">KCTC 23302</strain>
    </source>
</reference>
<feature type="signal peptide" evidence="1">
    <location>
        <begin position="1"/>
        <end position="25"/>
    </location>
</feature>
<name>A0A937A0A1_9FLAO</name>
<evidence type="ECO:0000256" key="1">
    <source>
        <dbReference type="SAM" id="SignalP"/>
    </source>
</evidence>
<accession>A0A937A0A1</accession>
<proteinExistence type="predicted"/>
<sequence length="124" mass="13880">MKNMFLKTACFILILSTLNCTSAQKAGATDTSETKTDAQNIPAKEMIEKGFSKGTLTASKSEGCPFILNVEAYKDNLDPINLNDFFNPDEVPDQVWVKYANLRMPSRCNDARPVSLLEIRTRKE</sequence>